<accession>A0ABT2I8Z0</accession>
<organism evidence="2 3">
    <name type="scientific">Novosphingobium mangrovi</name>
    <name type="common">ex Huang et al. 2023</name>
    <dbReference type="NCBI Taxonomy" id="2976432"/>
    <lineage>
        <taxon>Bacteria</taxon>
        <taxon>Pseudomonadati</taxon>
        <taxon>Pseudomonadota</taxon>
        <taxon>Alphaproteobacteria</taxon>
        <taxon>Sphingomonadales</taxon>
        <taxon>Sphingomonadaceae</taxon>
        <taxon>Novosphingobium</taxon>
    </lineage>
</organism>
<feature type="domain" description="Putative auto-transporter adhesin head GIN" evidence="1">
    <location>
        <begin position="68"/>
        <end position="219"/>
    </location>
</feature>
<gene>
    <name evidence="2" type="ORF">NZK81_17130</name>
</gene>
<dbReference type="Proteomes" id="UP001165583">
    <property type="component" value="Unassembled WGS sequence"/>
</dbReference>
<proteinExistence type="predicted"/>
<protein>
    <submittedName>
        <fullName evidence="2">DUF2807 domain-containing protein</fullName>
    </submittedName>
</protein>
<evidence type="ECO:0000313" key="2">
    <source>
        <dbReference type="EMBL" id="MCT2401276.1"/>
    </source>
</evidence>
<comment type="caution">
    <text evidence="2">The sequence shown here is derived from an EMBL/GenBank/DDBJ whole genome shotgun (WGS) entry which is preliminary data.</text>
</comment>
<keyword evidence="3" id="KW-1185">Reference proteome</keyword>
<evidence type="ECO:0000259" key="1">
    <source>
        <dbReference type="Pfam" id="PF10988"/>
    </source>
</evidence>
<dbReference type="Gene3D" id="2.160.20.120">
    <property type="match status" value="1"/>
</dbReference>
<sequence length="236" mass="25353">MFRKLLIVFASGVILSIVAFSAAWLVGGDTLKKEFTEGHGWSWTIGDDEDQGPRKTRTFAVASGTRLAMEVPVELSFTRGDKAEMVVTGPTKIVDRLVWKDGRLSVPGRVNMHHGLKVRITAPEITGLDLDAPGDVTLTGLQQDQFTLKSEGAVSLDADGKVRKVFITSEGAGDIDLERLAVEDATVRMDGVGDVTIGATGLVDIEINGAGHVTLVRKPETLRSRINGVGSVDHDY</sequence>
<dbReference type="EMBL" id="JANZXA010000013">
    <property type="protein sequence ID" value="MCT2401276.1"/>
    <property type="molecule type" value="Genomic_DNA"/>
</dbReference>
<evidence type="ECO:0000313" key="3">
    <source>
        <dbReference type="Proteomes" id="UP001165583"/>
    </source>
</evidence>
<dbReference type="RefSeq" id="WP_260047296.1">
    <property type="nucleotide sequence ID" value="NZ_JANZXA010000013.1"/>
</dbReference>
<reference evidence="2" key="1">
    <citation type="submission" date="2022-09" db="EMBL/GenBank/DDBJ databases">
        <title>Novosphingobium sp. Nov., a polycyclic aromatic hydrocarbon-degrading bacterium isolated form mangrove sediments in HongKong.</title>
        <authorList>
            <person name="Hu Z."/>
        </authorList>
    </citation>
    <scope>NUCLEOTIDE SEQUENCE</scope>
    <source>
        <strain evidence="2">HK4-1</strain>
    </source>
</reference>
<dbReference type="InterPro" id="IPR021255">
    <property type="entry name" value="DUF2807"/>
</dbReference>
<dbReference type="Pfam" id="PF10988">
    <property type="entry name" value="DUF2807"/>
    <property type="match status" value="1"/>
</dbReference>
<name>A0ABT2I8Z0_9SPHN</name>